<feature type="domain" description="Acyl-protein synthetase LuxE" evidence="1">
    <location>
        <begin position="192"/>
        <end position="324"/>
    </location>
</feature>
<keyword evidence="3" id="KW-1185">Reference proteome</keyword>
<evidence type="ECO:0000313" key="3">
    <source>
        <dbReference type="Proteomes" id="UP000245533"/>
    </source>
</evidence>
<dbReference type="GO" id="GO:0008218">
    <property type="term" value="P:bioluminescence"/>
    <property type="evidence" value="ECO:0007669"/>
    <property type="project" value="InterPro"/>
</dbReference>
<dbReference type="Pfam" id="PF04443">
    <property type="entry name" value="LuxE"/>
    <property type="match status" value="1"/>
</dbReference>
<dbReference type="EMBL" id="QGGB01000003">
    <property type="protein sequence ID" value="PWN07586.1"/>
    <property type="molecule type" value="Genomic_DNA"/>
</dbReference>
<evidence type="ECO:0000259" key="1">
    <source>
        <dbReference type="Pfam" id="PF04443"/>
    </source>
</evidence>
<evidence type="ECO:0000313" key="2">
    <source>
        <dbReference type="EMBL" id="PWN07586.1"/>
    </source>
</evidence>
<reference evidence="2 3" key="1">
    <citation type="submission" date="2018-05" db="EMBL/GenBank/DDBJ databases">
        <title>Rhodohalobacter halophilus gen. nov., sp. nov., a moderately halophilic member of the family Balneolaceae.</title>
        <authorList>
            <person name="Liu Z.-W."/>
        </authorList>
    </citation>
    <scope>NUCLEOTIDE SEQUENCE [LARGE SCALE GENOMIC DNA]</scope>
    <source>
        <strain evidence="2 3">8A47</strain>
    </source>
</reference>
<sequence length="329" mass="37057">MMWLMADLFDQNIPFKNRVEEAYSYQLSKNPVYRSFIDALGMGMDRIPMPEEIPLLPIRAFKDTRVICTGCSEKLLFKSSSTGGEGRSSHVIADPEIYRTSFRTEFYRHFPEQKYSILVYAPGYSQNPDSSLIWMLNDLVMNDPDGLSKFLPLNKPLSSETVGVITKAGKKVLLFGAAFGLLDLIELGSDPLPDSSHIIETGGMKTHRREISKNELRKSLSRGFEIPLSHVHSEYGMCEMQSQCYALGSEWFGSPHWVKVMIRDPENPLKNCPAGTEGKIGVIDLANVHSCPFILTEDRGVMNEDGKFRILGRWSSSNLRGCNFLIDVD</sequence>
<dbReference type="GO" id="GO:0047474">
    <property type="term" value="F:long-chain fatty acid--protein ligase activity"/>
    <property type="evidence" value="ECO:0007669"/>
    <property type="project" value="InterPro"/>
</dbReference>
<dbReference type="InterPro" id="IPR042099">
    <property type="entry name" value="ANL_N_sf"/>
</dbReference>
<dbReference type="InterPro" id="IPR007534">
    <property type="entry name" value="LuxE"/>
</dbReference>
<dbReference type="Proteomes" id="UP000245533">
    <property type="component" value="Unassembled WGS sequence"/>
</dbReference>
<dbReference type="SUPFAM" id="SSF56801">
    <property type="entry name" value="Acetyl-CoA synthetase-like"/>
    <property type="match status" value="1"/>
</dbReference>
<dbReference type="Gene3D" id="3.40.50.12780">
    <property type="entry name" value="N-terminal domain of ligase-like"/>
    <property type="match status" value="1"/>
</dbReference>
<organism evidence="2 3">
    <name type="scientific">Rhodohalobacter mucosus</name>
    <dbReference type="NCBI Taxonomy" id="2079485"/>
    <lineage>
        <taxon>Bacteria</taxon>
        <taxon>Pseudomonadati</taxon>
        <taxon>Balneolota</taxon>
        <taxon>Balneolia</taxon>
        <taxon>Balneolales</taxon>
        <taxon>Balneolaceae</taxon>
        <taxon>Rhodohalobacter</taxon>
    </lineage>
</organism>
<proteinExistence type="predicted"/>
<name>A0A316U2Q0_9BACT</name>
<gene>
    <name evidence="2" type="ORF">DDZ15_04840</name>
</gene>
<accession>A0A316U2Q0</accession>
<dbReference type="AlphaFoldDB" id="A0A316U2Q0"/>
<protein>
    <recommendedName>
        <fullName evidence="1">Acyl-protein synthetase LuxE domain-containing protein</fullName>
    </recommendedName>
</protein>
<comment type="caution">
    <text evidence="2">The sequence shown here is derived from an EMBL/GenBank/DDBJ whole genome shotgun (WGS) entry which is preliminary data.</text>
</comment>
<dbReference type="OrthoDB" id="182577at2"/>